<proteinExistence type="predicted"/>
<evidence type="ECO:0000313" key="2">
    <source>
        <dbReference type="EMBL" id="GAA3379220.1"/>
    </source>
</evidence>
<organism evidence="2 3">
    <name type="scientific">Streptomyces sannanensis</name>
    <dbReference type="NCBI Taxonomy" id="285536"/>
    <lineage>
        <taxon>Bacteria</taxon>
        <taxon>Bacillati</taxon>
        <taxon>Actinomycetota</taxon>
        <taxon>Actinomycetes</taxon>
        <taxon>Kitasatosporales</taxon>
        <taxon>Streptomycetaceae</taxon>
        <taxon>Streptomyces</taxon>
    </lineage>
</organism>
<evidence type="ECO:0000313" key="3">
    <source>
        <dbReference type="Proteomes" id="UP001499990"/>
    </source>
</evidence>
<dbReference type="EMBL" id="BAAAYL010000001">
    <property type="protein sequence ID" value="GAA3379220.1"/>
    <property type="molecule type" value="Genomic_DNA"/>
</dbReference>
<sequence length="106" mass="11122">MRRVVALLVAEACNIGCTPVIDPGDEALTRGRLVHVDQYYLRAQTGLVVRTAACPAPSCTAICRGSGARTCVGRHIPAIGPLPGALAGPKWPPRSGLDRGSYTSRL</sequence>
<name>A0ABP6SL17_9ACTN</name>
<dbReference type="Proteomes" id="UP001499990">
    <property type="component" value="Unassembled WGS sequence"/>
</dbReference>
<accession>A0ABP6SL17</accession>
<feature type="region of interest" description="Disordered" evidence="1">
    <location>
        <begin position="83"/>
        <end position="106"/>
    </location>
</feature>
<protein>
    <recommendedName>
        <fullName evidence="4">Tn3 transposase DDE domain-containing protein</fullName>
    </recommendedName>
</protein>
<reference evidence="3" key="1">
    <citation type="journal article" date="2019" name="Int. J. Syst. Evol. Microbiol.">
        <title>The Global Catalogue of Microorganisms (GCM) 10K type strain sequencing project: providing services to taxonomists for standard genome sequencing and annotation.</title>
        <authorList>
            <consortium name="The Broad Institute Genomics Platform"/>
            <consortium name="The Broad Institute Genome Sequencing Center for Infectious Disease"/>
            <person name="Wu L."/>
            <person name="Ma J."/>
        </authorList>
    </citation>
    <scope>NUCLEOTIDE SEQUENCE [LARGE SCALE GENOMIC DNA]</scope>
    <source>
        <strain evidence="3">JCM 9651</strain>
    </source>
</reference>
<evidence type="ECO:0008006" key="4">
    <source>
        <dbReference type="Google" id="ProtNLM"/>
    </source>
</evidence>
<keyword evidence="3" id="KW-1185">Reference proteome</keyword>
<gene>
    <name evidence="2" type="ORF">GCM10020367_61910</name>
</gene>
<evidence type="ECO:0000256" key="1">
    <source>
        <dbReference type="SAM" id="MobiDB-lite"/>
    </source>
</evidence>
<comment type="caution">
    <text evidence="2">The sequence shown here is derived from an EMBL/GenBank/DDBJ whole genome shotgun (WGS) entry which is preliminary data.</text>
</comment>